<feature type="compositionally biased region" description="Pro residues" evidence="1">
    <location>
        <begin position="74"/>
        <end position="85"/>
    </location>
</feature>
<dbReference type="AlphaFoldDB" id="A0AAV7V038"/>
<accession>A0AAV7V038</accession>
<keyword evidence="3" id="KW-1185">Reference proteome</keyword>
<comment type="caution">
    <text evidence="2">The sequence shown here is derived from an EMBL/GenBank/DDBJ whole genome shotgun (WGS) entry which is preliminary data.</text>
</comment>
<feature type="region of interest" description="Disordered" evidence="1">
    <location>
        <begin position="1"/>
        <end position="107"/>
    </location>
</feature>
<dbReference type="Proteomes" id="UP001066276">
    <property type="component" value="Chromosome 2_2"/>
</dbReference>
<name>A0AAV7V038_PLEWA</name>
<protein>
    <submittedName>
        <fullName evidence="2">Uncharacterized protein</fullName>
    </submittedName>
</protein>
<sequence>MVPCTTPGGRRPTAPDRPPATTFKIREAPAPLSGTDGSSLAPCHSTGHRPWPEGQVTPPPFHRRSRHSHWPGQETPPAPGSPPPELQMSPGGSRGPSAAHLRRLGRG</sequence>
<reference evidence="2" key="1">
    <citation type="journal article" date="2022" name="bioRxiv">
        <title>Sequencing and chromosome-scale assembly of the giantPleurodeles waltlgenome.</title>
        <authorList>
            <person name="Brown T."/>
            <person name="Elewa A."/>
            <person name="Iarovenko S."/>
            <person name="Subramanian E."/>
            <person name="Araus A.J."/>
            <person name="Petzold A."/>
            <person name="Susuki M."/>
            <person name="Suzuki K.-i.T."/>
            <person name="Hayashi T."/>
            <person name="Toyoda A."/>
            <person name="Oliveira C."/>
            <person name="Osipova E."/>
            <person name="Leigh N.D."/>
            <person name="Simon A."/>
            <person name="Yun M.H."/>
        </authorList>
    </citation>
    <scope>NUCLEOTIDE SEQUENCE</scope>
    <source>
        <strain evidence="2">20211129_DDA</strain>
        <tissue evidence="2">Liver</tissue>
    </source>
</reference>
<proteinExistence type="predicted"/>
<evidence type="ECO:0000313" key="3">
    <source>
        <dbReference type="Proteomes" id="UP001066276"/>
    </source>
</evidence>
<evidence type="ECO:0000313" key="2">
    <source>
        <dbReference type="EMBL" id="KAJ1193584.1"/>
    </source>
</evidence>
<organism evidence="2 3">
    <name type="scientific">Pleurodeles waltl</name>
    <name type="common">Iberian ribbed newt</name>
    <dbReference type="NCBI Taxonomy" id="8319"/>
    <lineage>
        <taxon>Eukaryota</taxon>
        <taxon>Metazoa</taxon>
        <taxon>Chordata</taxon>
        <taxon>Craniata</taxon>
        <taxon>Vertebrata</taxon>
        <taxon>Euteleostomi</taxon>
        <taxon>Amphibia</taxon>
        <taxon>Batrachia</taxon>
        <taxon>Caudata</taxon>
        <taxon>Salamandroidea</taxon>
        <taxon>Salamandridae</taxon>
        <taxon>Pleurodelinae</taxon>
        <taxon>Pleurodeles</taxon>
    </lineage>
</organism>
<feature type="compositionally biased region" description="Low complexity" evidence="1">
    <location>
        <begin position="1"/>
        <end position="12"/>
    </location>
</feature>
<dbReference type="EMBL" id="JANPWB010000004">
    <property type="protein sequence ID" value="KAJ1193584.1"/>
    <property type="molecule type" value="Genomic_DNA"/>
</dbReference>
<evidence type="ECO:0000256" key="1">
    <source>
        <dbReference type="SAM" id="MobiDB-lite"/>
    </source>
</evidence>
<gene>
    <name evidence="2" type="ORF">NDU88_002880</name>
</gene>